<reference evidence="1 2" key="1">
    <citation type="submission" date="2018-11" db="EMBL/GenBank/DDBJ databases">
        <title>Vibrio ponticus strain CAIM 1751 pathogenic for the snapper Lutjanus guttatus.</title>
        <authorList>
            <person name="Soto-Rodriguez S."/>
            <person name="Lozano-Olvera R."/>
            <person name="Gomez-Gil B."/>
        </authorList>
    </citation>
    <scope>NUCLEOTIDE SEQUENCE [LARGE SCALE GENOMIC DNA]</scope>
    <source>
        <strain evidence="1 2">CAIM 1751</strain>
    </source>
</reference>
<dbReference type="InterPro" id="IPR013399">
    <property type="entry name" value="CRISPR-assoc_prot_Csy3"/>
</dbReference>
<proteinExistence type="predicted"/>
<dbReference type="AlphaFoldDB" id="A0A3N3DUQ4"/>
<comment type="caution">
    <text evidence="1">The sequence shown here is derived from an EMBL/GenBank/DDBJ whole genome shotgun (WGS) entry which is preliminary data.</text>
</comment>
<evidence type="ECO:0000313" key="1">
    <source>
        <dbReference type="EMBL" id="ROV57938.1"/>
    </source>
</evidence>
<name>A0A3N3DUQ4_9VIBR</name>
<accession>A0A3N3DUQ4</accession>
<gene>
    <name evidence="1" type="primary">csy3</name>
    <name evidence="1" type="ORF">EGH82_20805</name>
</gene>
<dbReference type="EMBL" id="RKIK01000104">
    <property type="protein sequence ID" value="ROV57938.1"/>
    <property type="molecule type" value="Genomic_DNA"/>
</dbReference>
<protein>
    <submittedName>
        <fullName evidence="1">Type I-F CRISPR-associated protein Csy3</fullName>
    </submittedName>
</protein>
<evidence type="ECO:0000313" key="2">
    <source>
        <dbReference type="Proteomes" id="UP000278792"/>
    </source>
</evidence>
<dbReference type="Proteomes" id="UP000278792">
    <property type="component" value="Unassembled WGS sequence"/>
</dbReference>
<dbReference type="Pfam" id="PF09615">
    <property type="entry name" value="Cas_Csy3"/>
    <property type="match status" value="1"/>
</dbReference>
<dbReference type="RefSeq" id="WP_123783514.1">
    <property type="nucleotide sequence ID" value="NZ_RKIK01000104.1"/>
</dbReference>
<dbReference type="NCBIfam" id="TIGR02566">
    <property type="entry name" value="cas_Csy3"/>
    <property type="match status" value="1"/>
</dbReference>
<organism evidence="1 2">
    <name type="scientific">Vibrio ponticus</name>
    <dbReference type="NCBI Taxonomy" id="265668"/>
    <lineage>
        <taxon>Bacteria</taxon>
        <taxon>Pseudomonadati</taxon>
        <taxon>Pseudomonadota</taxon>
        <taxon>Gammaproteobacteria</taxon>
        <taxon>Vibrionales</taxon>
        <taxon>Vibrionaceae</taxon>
        <taxon>Vibrio</taxon>
    </lineage>
</organism>
<sequence>MKLPINLAYERSIHPSDVCFFVVWPNGSKTPLSLMSRTSLGQMETAALAYDAKGNIKKNATPEALAQGNPHRMDFCSVPFGAQHIECVFSVSFSSELRRPYKCSDAEVKNTLVNLIKLYETRIGWDELVSRFLTNICQGEWLWKNTKKAYQTDIEIKPWPWEGSPVLFENIRANFHTDTDLQAHPFWTKLKQLITDAFSTQDGLTIFEITGCLTMPSNAVLYPSQAFIENDKKEKERQSSRIFQHTSIEGQKTPIIGCYKAGAGIFKIDDWYPNAEERIRIGRFGVHKQDVTCYRHPATGKDLFTLLQKADEYTALLSTKKKISIETTNDLHFLVANLIKGGLFQHKGE</sequence>